<reference evidence="20" key="2">
    <citation type="submission" date="2025-08" db="UniProtKB">
        <authorList>
            <consortium name="Ensembl"/>
        </authorList>
    </citation>
    <scope>IDENTIFICATION</scope>
</reference>
<feature type="compositionally biased region" description="Polar residues" evidence="17">
    <location>
        <begin position="963"/>
        <end position="974"/>
    </location>
</feature>
<feature type="transmembrane region" description="Helical" evidence="18">
    <location>
        <begin position="602"/>
        <end position="624"/>
    </location>
</feature>
<feature type="transmembrane region" description="Helical" evidence="18">
    <location>
        <begin position="483"/>
        <end position="502"/>
    </location>
</feature>
<feature type="domain" description="Transient receptor ion channel" evidence="19">
    <location>
        <begin position="179"/>
        <end position="241"/>
    </location>
</feature>
<evidence type="ECO:0000256" key="4">
    <source>
        <dbReference type="ARBA" id="ARBA00022568"/>
    </source>
</evidence>
<keyword evidence="14" id="KW-0407">Ion channel</keyword>
<reference evidence="20 21" key="1">
    <citation type="submission" date="2020-10" db="EMBL/GenBank/DDBJ databases">
        <title>Pygocentrus nattereri (red-bellied piranha) genome, fPygNat1, primary haplotype.</title>
        <authorList>
            <person name="Myers G."/>
            <person name="Meyer A."/>
            <person name="Karagic N."/>
            <person name="Pippel M."/>
            <person name="Winkler S."/>
            <person name="Tracey A."/>
            <person name="Wood J."/>
            <person name="Formenti G."/>
            <person name="Howe K."/>
            <person name="Fedrigo O."/>
            <person name="Jarvis E.D."/>
        </authorList>
    </citation>
    <scope>NUCLEOTIDE SEQUENCE [LARGE SCALE GENOMIC DNA]</scope>
</reference>
<name>A0A3B4CA53_PYGNA</name>
<keyword evidence="6 18" id="KW-0812">Transmembrane</keyword>
<evidence type="ECO:0000256" key="18">
    <source>
        <dbReference type="SAM" id="Phobius"/>
    </source>
</evidence>
<evidence type="ECO:0000256" key="15">
    <source>
        <dbReference type="ARBA" id="ARBA00036634"/>
    </source>
</evidence>
<evidence type="ECO:0000256" key="3">
    <source>
        <dbReference type="ARBA" id="ARBA00022475"/>
    </source>
</evidence>
<dbReference type="OrthoDB" id="2373987at2759"/>
<dbReference type="GO" id="GO:0015279">
    <property type="term" value="F:store-operated calcium channel activity"/>
    <property type="evidence" value="ECO:0007669"/>
    <property type="project" value="TreeGrafter"/>
</dbReference>
<keyword evidence="11" id="KW-0406">Ion transport</keyword>
<dbReference type="Gene3D" id="1.25.40.20">
    <property type="entry name" value="Ankyrin repeat-containing domain"/>
    <property type="match status" value="1"/>
</dbReference>
<dbReference type="PRINTS" id="PR01097">
    <property type="entry name" value="TRNSRECEPTRP"/>
</dbReference>
<feature type="transmembrane region" description="Helical" evidence="18">
    <location>
        <begin position="443"/>
        <end position="463"/>
    </location>
</feature>
<dbReference type="PANTHER" id="PTHR10117">
    <property type="entry name" value="TRANSIENT RECEPTOR POTENTIAL CHANNEL"/>
    <property type="match status" value="1"/>
</dbReference>
<dbReference type="SUPFAM" id="SSF48403">
    <property type="entry name" value="Ankyrin repeat"/>
    <property type="match status" value="1"/>
</dbReference>
<evidence type="ECO:0000256" key="12">
    <source>
        <dbReference type="ARBA" id="ARBA00023136"/>
    </source>
</evidence>
<dbReference type="AlphaFoldDB" id="A0A3B4CA53"/>
<feature type="transmembrane region" description="Helical" evidence="18">
    <location>
        <begin position="330"/>
        <end position="354"/>
    </location>
</feature>
<dbReference type="PROSITE" id="PS50088">
    <property type="entry name" value="ANK_REPEAT"/>
    <property type="match status" value="1"/>
</dbReference>
<dbReference type="GO" id="GO:0051480">
    <property type="term" value="P:regulation of cytosolic calcium ion concentration"/>
    <property type="evidence" value="ECO:0007669"/>
    <property type="project" value="TreeGrafter"/>
</dbReference>
<feature type="transmembrane region" description="Helical" evidence="18">
    <location>
        <begin position="405"/>
        <end position="422"/>
    </location>
</feature>
<evidence type="ECO:0000256" key="10">
    <source>
        <dbReference type="ARBA" id="ARBA00023043"/>
    </source>
</evidence>
<evidence type="ECO:0000256" key="7">
    <source>
        <dbReference type="ARBA" id="ARBA00022737"/>
    </source>
</evidence>
<comment type="catalytic activity">
    <reaction evidence="15">
        <text>Ca(2+)(in) = Ca(2+)(out)</text>
        <dbReference type="Rhea" id="RHEA:29671"/>
        <dbReference type="ChEBI" id="CHEBI:29108"/>
    </reaction>
</comment>
<keyword evidence="12 18" id="KW-0472">Membrane</keyword>
<dbReference type="Pfam" id="PF00520">
    <property type="entry name" value="Ion_trans"/>
    <property type="match status" value="1"/>
</dbReference>
<keyword evidence="4" id="KW-0109">Calcium transport</keyword>
<dbReference type="PANTHER" id="PTHR10117:SF76">
    <property type="entry name" value="SHORT TRANSIENT RECEPTOR POTENTIAL CHANNEL 5"/>
    <property type="match status" value="1"/>
</dbReference>
<sequence>MNPMAQLYYKKASYSPYRDRIPLQIVRAEAELSAEERAYLTAVEKGDYAGVKMALQEAEIYYNININCLDPLGRSALLIAIENENLEVMELLLSHGVHVGDALLYSIRKEVVGAVELLLSYRKPSGEKQVPALMMDTQFSEFTPDITPIMLAAHTNNYEIIKLLVQRKVTIPRPHQIRCDCVECVSSSEVDSLRHSRSRLNIYKTLASPSLIALSSEDPILTAFRLGWELKELSKVENEFRQEYEELSQQCKLFAKDLLDQARSSRELEIILNHRDDHSEELDPRECRDLAKLKLAIKYHQKEFVAQPNCQQLLATLWYDGFPGWRRRHWVVKLVTCFTLGLLFPIFSIIYLLAPKSTLGLFIKKPFIKFICHTASYLTFLLLLLLASQHIVRTDLHVQGPPPTIVEWMILPWVLGFIWAEIKEMWDGGFTEYVHDWWNLMDFAMNSLYLATISLKMVAYIKYNSSRPREEWEMWHPTLIAEALFAIANIFSSLRLISLFTANSHLGPLQISLGRMLLDILKFLFIYCLVLLAFANGLNQLYFYYETEAADEPNHCKGIRCERQNNAFSTLFETLQSLFWSVFGLLSLYVTNVKARHEFTEFVGATMFGTYNVISLVVLLNMLIAMMNNSYQLIADHADIEWKFARTKLWMSYFDEGGTLPPPFNIIPSPKSVWYLCVWLHNRLCGQGHPRPEEQHKHENLKEFTERHADNLIQNQHYQEVIRNLVKRYVAAMIRRTKTDEGLTEENFKELKQDISSFRYEVLDLLGNRKPPRRTYSSSSEATQQDDAAELEQDEERRVKDASCGEGAESSRVRSSVSFAQVDRKNRESQYSVSALFRSMAGVEECPDDRLKSNGLRKSKWSPSSFVRTSSRLQRFSRSKKDSLRRLGLLFHRMNGHMPEARTQSLGNQPLQQQQQSAYSISDTVLQPQTSWQDPQALPEDRVTRSELHLHTLGVGSRERDSNPMQSTSQQANGRDSILLRPPGHSSLPPLHCASSLTASSSRLLSSNEDLCQGWVGPCDTLGSSFWEQEESVTTQL</sequence>
<feature type="transmembrane region" description="Helical" evidence="18">
    <location>
        <begin position="523"/>
        <end position="545"/>
    </location>
</feature>
<dbReference type="FunFam" id="1.10.287.70:FF:000266">
    <property type="entry name" value="Transient receptor potential cation channel subfamily c member 1"/>
    <property type="match status" value="1"/>
</dbReference>
<evidence type="ECO:0000256" key="5">
    <source>
        <dbReference type="ARBA" id="ARBA00022673"/>
    </source>
</evidence>
<evidence type="ECO:0000256" key="8">
    <source>
        <dbReference type="ARBA" id="ARBA00022837"/>
    </source>
</evidence>
<evidence type="ECO:0000256" key="9">
    <source>
        <dbReference type="ARBA" id="ARBA00022989"/>
    </source>
</evidence>
<dbReference type="InterPro" id="IPR002153">
    <property type="entry name" value="TRPC_channel"/>
</dbReference>
<dbReference type="Proteomes" id="UP001501920">
    <property type="component" value="Chromosome 16"/>
</dbReference>
<protein>
    <recommendedName>
        <fullName evidence="19">Transient receptor ion channel domain-containing protein</fullName>
    </recommendedName>
</protein>
<dbReference type="InterPro" id="IPR013555">
    <property type="entry name" value="TRP_dom"/>
</dbReference>
<feature type="repeat" description="ANK" evidence="16">
    <location>
        <begin position="72"/>
        <end position="99"/>
    </location>
</feature>
<evidence type="ECO:0000313" key="21">
    <source>
        <dbReference type="Proteomes" id="UP001501920"/>
    </source>
</evidence>
<dbReference type="STRING" id="42514.ENSPNAP00000008488"/>
<keyword evidence="8" id="KW-0106">Calcium</keyword>
<dbReference type="SMART" id="SM00248">
    <property type="entry name" value="ANK"/>
    <property type="match status" value="2"/>
</dbReference>
<dbReference type="Pfam" id="PF08344">
    <property type="entry name" value="TRP_2"/>
    <property type="match status" value="1"/>
</dbReference>
<evidence type="ECO:0000256" key="13">
    <source>
        <dbReference type="ARBA" id="ARBA00023157"/>
    </source>
</evidence>
<dbReference type="RefSeq" id="XP_017560826.1">
    <property type="nucleotide sequence ID" value="XM_017705337.1"/>
</dbReference>
<dbReference type="GeneTree" id="ENSGT01060000248594"/>
<dbReference type="GeneID" id="108431879"/>
<keyword evidence="21" id="KW-1185">Reference proteome</keyword>
<keyword evidence="2" id="KW-0813">Transport</keyword>
<dbReference type="GO" id="GO:0034703">
    <property type="term" value="C:cation channel complex"/>
    <property type="evidence" value="ECO:0007669"/>
    <property type="project" value="TreeGrafter"/>
</dbReference>
<keyword evidence="5" id="KW-0107">Calcium channel</keyword>
<dbReference type="SMART" id="SM01420">
    <property type="entry name" value="TRP_2"/>
    <property type="match status" value="1"/>
</dbReference>
<feature type="region of interest" description="Disordered" evidence="17">
    <location>
        <begin position="954"/>
        <end position="990"/>
    </location>
</feature>
<feature type="transmembrane region" description="Helical" evidence="18">
    <location>
        <begin position="366"/>
        <end position="385"/>
    </location>
</feature>
<keyword evidence="3" id="KW-1003">Cell membrane</keyword>
<evidence type="ECO:0000256" key="14">
    <source>
        <dbReference type="ARBA" id="ARBA00023303"/>
    </source>
</evidence>
<dbReference type="InterPro" id="IPR005821">
    <property type="entry name" value="Ion_trans_dom"/>
</dbReference>
<dbReference type="Ensembl" id="ENSPNAT00000014577.2">
    <property type="protein sequence ID" value="ENSPNAP00000008488.1"/>
    <property type="gene ID" value="ENSPNAG00000014126.2"/>
</dbReference>
<evidence type="ECO:0000313" key="20">
    <source>
        <dbReference type="Ensembl" id="ENSPNAP00000008488.1"/>
    </source>
</evidence>
<comment type="subcellular location">
    <subcellularLocation>
        <location evidence="1">Cell membrane</location>
        <topology evidence="1">Multi-pass membrane protein</topology>
    </subcellularLocation>
</comment>
<accession>A0A3B4CA53</accession>
<dbReference type="GO" id="GO:0005886">
    <property type="term" value="C:plasma membrane"/>
    <property type="evidence" value="ECO:0007669"/>
    <property type="project" value="UniProtKB-SubCell"/>
</dbReference>
<keyword evidence="9 18" id="KW-1133">Transmembrane helix</keyword>
<evidence type="ECO:0000256" key="1">
    <source>
        <dbReference type="ARBA" id="ARBA00004651"/>
    </source>
</evidence>
<organism evidence="20 21">
    <name type="scientific">Pygocentrus nattereri</name>
    <name type="common">Red-bellied piranha</name>
    <dbReference type="NCBI Taxonomy" id="42514"/>
    <lineage>
        <taxon>Eukaryota</taxon>
        <taxon>Metazoa</taxon>
        <taxon>Chordata</taxon>
        <taxon>Craniata</taxon>
        <taxon>Vertebrata</taxon>
        <taxon>Euteleostomi</taxon>
        <taxon>Actinopterygii</taxon>
        <taxon>Neopterygii</taxon>
        <taxon>Teleostei</taxon>
        <taxon>Ostariophysi</taxon>
        <taxon>Characiformes</taxon>
        <taxon>Characoidei</taxon>
        <taxon>Pygocentrus</taxon>
    </lineage>
</organism>
<evidence type="ECO:0000256" key="17">
    <source>
        <dbReference type="SAM" id="MobiDB-lite"/>
    </source>
</evidence>
<dbReference type="PROSITE" id="PS50297">
    <property type="entry name" value="ANK_REP_REGION"/>
    <property type="match status" value="1"/>
</dbReference>
<evidence type="ECO:0000259" key="19">
    <source>
        <dbReference type="SMART" id="SM01420"/>
    </source>
</evidence>
<feature type="region of interest" description="Disordered" evidence="17">
    <location>
        <begin position="770"/>
        <end position="807"/>
    </location>
</feature>
<dbReference type="FunFam" id="1.25.40.20:FF:000023">
    <property type="entry name" value="short transient receptor potential channel 4 isoform X1"/>
    <property type="match status" value="1"/>
</dbReference>
<evidence type="ECO:0000256" key="11">
    <source>
        <dbReference type="ARBA" id="ARBA00023065"/>
    </source>
</evidence>
<reference evidence="20" key="3">
    <citation type="submission" date="2025-09" db="UniProtKB">
        <authorList>
            <consortium name="Ensembl"/>
        </authorList>
    </citation>
    <scope>IDENTIFICATION</scope>
</reference>
<evidence type="ECO:0000256" key="6">
    <source>
        <dbReference type="ARBA" id="ARBA00022692"/>
    </source>
</evidence>
<evidence type="ECO:0000256" key="16">
    <source>
        <dbReference type="PROSITE-ProRule" id="PRU00023"/>
    </source>
</evidence>
<dbReference type="InterPro" id="IPR036770">
    <property type="entry name" value="Ankyrin_rpt-contain_sf"/>
</dbReference>
<evidence type="ECO:0000256" key="2">
    <source>
        <dbReference type="ARBA" id="ARBA00022448"/>
    </source>
</evidence>
<dbReference type="Pfam" id="PF00023">
    <property type="entry name" value="Ank"/>
    <property type="match status" value="1"/>
</dbReference>
<dbReference type="GO" id="GO:0070679">
    <property type="term" value="F:inositol 1,4,5 trisphosphate binding"/>
    <property type="evidence" value="ECO:0007669"/>
    <property type="project" value="TreeGrafter"/>
</dbReference>
<dbReference type="OMA" id="CSVAMVD"/>
<keyword evidence="13" id="KW-1015">Disulfide bond</keyword>
<dbReference type="Pfam" id="PF12796">
    <property type="entry name" value="Ank_2"/>
    <property type="match status" value="1"/>
</dbReference>
<dbReference type="NCBIfam" id="TIGR00870">
    <property type="entry name" value="trp"/>
    <property type="match status" value="1"/>
</dbReference>
<proteinExistence type="predicted"/>
<dbReference type="InterPro" id="IPR002110">
    <property type="entry name" value="Ankyrin_rpt"/>
</dbReference>
<keyword evidence="7" id="KW-0677">Repeat</keyword>
<keyword evidence="10 16" id="KW-0040">ANK repeat</keyword>